<name>A0A7S6WMK8_9SPIR</name>
<accession>A0A7S6WMK8</accession>
<evidence type="ECO:0000313" key="2">
    <source>
        <dbReference type="Proteomes" id="UP000593915"/>
    </source>
</evidence>
<reference evidence="1 2" key="1">
    <citation type="submission" date="2020-09" db="EMBL/GenBank/DDBJ databases">
        <title>Characterization of Treponema spp. from bovine digital dermatitis in Korea.</title>
        <authorList>
            <person name="Espiritu H.M."/>
            <person name="Cho Y.I."/>
            <person name="Mamuad L."/>
        </authorList>
    </citation>
    <scope>NUCLEOTIDE SEQUENCE [LARGE SCALE GENOMIC DNA]</scope>
    <source>
        <strain evidence="1 2">KS1</strain>
    </source>
</reference>
<dbReference type="EMBL" id="CP061839">
    <property type="protein sequence ID" value="QOW59847.1"/>
    <property type="molecule type" value="Genomic_DNA"/>
</dbReference>
<evidence type="ECO:0000313" key="1">
    <source>
        <dbReference type="EMBL" id="QOW59847.1"/>
    </source>
</evidence>
<dbReference type="RefSeq" id="WP_194075487.1">
    <property type="nucleotide sequence ID" value="NZ_CP061839.1"/>
</dbReference>
<sequence length="55" mass="6078">MFDTVEVEKKQGAEPCKTMDISVYSSDITVYAETLNGVSISLTVILQNKNIIVKL</sequence>
<organism evidence="1 2">
    <name type="scientific">Treponema pedis</name>
    <dbReference type="NCBI Taxonomy" id="409322"/>
    <lineage>
        <taxon>Bacteria</taxon>
        <taxon>Pseudomonadati</taxon>
        <taxon>Spirochaetota</taxon>
        <taxon>Spirochaetia</taxon>
        <taxon>Spirochaetales</taxon>
        <taxon>Treponemataceae</taxon>
        <taxon>Treponema</taxon>
    </lineage>
</organism>
<dbReference type="Proteomes" id="UP000593915">
    <property type="component" value="Chromosome"/>
</dbReference>
<dbReference type="AlphaFoldDB" id="A0A7S6WMK8"/>
<gene>
    <name evidence="1" type="ORF">IFE08_08180</name>
</gene>
<protein>
    <submittedName>
        <fullName evidence="1">Uncharacterized protein</fullName>
    </submittedName>
</protein>
<proteinExistence type="predicted"/>